<name>A0A8T0FH13_ARGBR</name>
<evidence type="ECO:0000256" key="6">
    <source>
        <dbReference type="ARBA" id="ARBA00022723"/>
    </source>
</evidence>
<evidence type="ECO:0000256" key="7">
    <source>
        <dbReference type="ARBA" id="ARBA00022824"/>
    </source>
</evidence>
<keyword evidence="10" id="KW-0408">Iron</keyword>
<dbReference type="GO" id="GO:0005506">
    <property type="term" value="F:iron ion binding"/>
    <property type="evidence" value="ECO:0007669"/>
    <property type="project" value="InterPro"/>
</dbReference>
<keyword evidence="8" id="KW-0492">Microsome</keyword>
<keyword evidence="5" id="KW-0349">Heme</keyword>
<evidence type="ECO:0000256" key="3">
    <source>
        <dbReference type="ARBA" id="ARBA00004406"/>
    </source>
</evidence>
<dbReference type="GO" id="GO:0020037">
    <property type="term" value="F:heme binding"/>
    <property type="evidence" value="ECO:0007669"/>
    <property type="project" value="InterPro"/>
</dbReference>
<evidence type="ECO:0000256" key="12">
    <source>
        <dbReference type="ARBA" id="ARBA00023136"/>
    </source>
</evidence>
<keyword evidence="12" id="KW-0472">Membrane</keyword>
<dbReference type="InterPro" id="IPR017972">
    <property type="entry name" value="Cyt_P450_CS"/>
</dbReference>
<gene>
    <name evidence="14" type="ORF">HNY73_006775</name>
</gene>
<dbReference type="InterPro" id="IPR036396">
    <property type="entry name" value="Cyt_P450_sf"/>
</dbReference>
<proteinExistence type="inferred from homology"/>
<dbReference type="CDD" id="cd11055">
    <property type="entry name" value="CYP3A-like"/>
    <property type="match status" value="1"/>
</dbReference>
<keyword evidence="15" id="KW-1185">Reference proteome</keyword>
<dbReference type="PANTHER" id="PTHR24292">
    <property type="entry name" value="CYTOCHROME P450"/>
    <property type="match status" value="1"/>
</dbReference>
<dbReference type="PRINTS" id="PR00463">
    <property type="entry name" value="EP450I"/>
</dbReference>
<sequence>MQRCYILWEEESNRSPLHDKKGDSRELAALEKNAQQELNKLYEKIRILTVNQHQAPRNDPDQPAPRPTTKSVVSADSSPEKTPQKNTDATQPDEDMNVDDFIPVSPRKTEKRTLSTTNEPDIETANKYALLEDDKKQEITHSEDPKKYETTSTALAFTAQLLMHYPEVQDKMRQEVKQLLENEGELNYYSVNKLQYLDQVLHECLRMYPPLSLFIGRECGEDIDLGKMKLKKGMAIQVPSWNLHKDPELWGPDVHEFKPERFSPENKSKIHPMAFQAFGQGPRNCIGMRFAFMEAKLALARLLSKYKFKPCSKTDKRDPELRITFISINPKHGVWTKVVPIQKTKFLFPQRSWYSRTRTQPILWKHAGIGDKSQFYVGTRPTILITDVDLLKRIQVSDFPKFMNRPNLRGRPPNKNKKKQLFSQNLLQLRDKRWKEIRSIITPSFTASKMKQMAPIMNSAIDSLMNNVEKKYAAGEEFDIYPMFQGLTMDVIGRTAFGIQTDTQNDPNDPFLRAIKIILPGDITSPVVLLAKSFRSLAILWNWLGKIRWIILNKGTDPVKELLQTYKNIIATRRNKEARRPDLLQSMIDAEIDDLSEVTSDDLTAKEGNSSENESKSSTSSKLIRRMTDADILDNSVLFFLAGYETISTALAFTAHLLIHYPEAQEKIRQEVKQLLETEGELNYYSVNDLQYLDQVLHESLRMYPPIYFFIGRECGEDIDLGKIKLKKGMPVQMPPWRLHRDPELWGPDVHEFKPERFSPENKSKIHPMAFQAFGQGPRNCVGMRFAFMEAKLALARLLSKYKLKPCSKTDKRDPDLRITFVSISPKHGVWTKVVPV</sequence>
<evidence type="ECO:0000256" key="10">
    <source>
        <dbReference type="ARBA" id="ARBA00023004"/>
    </source>
</evidence>
<dbReference type="Gene3D" id="1.10.630.10">
    <property type="entry name" value="Cytochrome P450"/>
    <property type="match status" value="2"/>
</dbReference>
<evidence type="ECO:0000256" key="5">
    <source>
        <dbReference type="ARBA" id="ARBA00022617"/>
    </source>
</evidence>
<dbReference type="SUPFAM" id="SSF48264">
    <property type="entry name" value="Cytochrome P450"/>
    <property type="match status" value="2"/>
</dbReference>
<protein>
    <submittedName>
        <fullName evidence="14">Cytochrome P450 3A9 like protein</fullName>
    </submittedName>
</protein>
<feature type="region of interest" description="Disordered" evidence="13">
    <location>
        <begin position="601"/>
        <end position="622"/>
    </location>
</feature>
<keyword evidence="11" id="KW-0503">Monooxygenase</keyword>
<dbReference type="EMBL" id="JABXBU010000012">
    <property type="protein sequence ID" value="KAF8788769.1"/>
    <property type="molecule type" value="Genomic_DNA"/>
</dbReference>
<keyword evidence="7" id="KW-0256">Endoplasmic reticulum</keyword>
<dbReference type="GO" id="GO:0016705">
    <property type="term" value="F:oxidoreductase activity, acting on paired donors, with incorporation or reduction of molecular oxygen"/>
    <property type="evidence" value="ECO:0007669"/>
    <property type="project" value="InterPro"/>
</dbReference>
<dbReference type="GO" id="GO:0005789">
    <property type="term" value="C:endoplasmic reticulum membrane"/>
    <property type="evidence" value="ECO:0007669"/>
    <property type="project" value="UniProtKB-SubCell"/>
</dbReference>
<evidence type="ECO:0000313" key="15">
    <source>
        <dbReference type="Proteomes" id="UP000807504"/>
    </source>
</evidence>
<dbReference type="PANTHER" id="PTHR24292:SF102">
    <property type="entry name" value="CYTOCHROME P450 FAMILY-RELATED"/>
    <property type="match status" value="1"/>
</dbReference>
<dbReference type="GO" id="GO:0004497">
    <property type="term" value="F:monooxygenase activity"/>
    <property type="evidence" value="ECO:0007669"/>
    <property type="project" value="UniProtKB-KW"/>
</dbReference>
<feature type="compositionally biased region" description="Polar residues" evidence="13">
    <location>
        <begin position="68"/>
        <end position="77"/>
    </location>
</feature>
<evidence type="ECO:0000256" key="1">
    <source>
        <dbReference type="ARBA" id="ARBA00001971"/>
    </source>
</evidence>
<comment type="similarity">
    <text evidence="4">Belongs to the cytochrome P450 family.</text>
</comment>
<evidence type="ECO:0000256" key="9">
    <source>
        <dbReference type="ARBA" id="ARBA00023002"/>
    </source>
</evidence>
<comment type="cofactor">
    <cofactor evidence="1">
        <name>heme</name>
        <dbReference type="ChEBI" id="CHEBI:30413"/>
    </cofactor>
</comment>
<keyword evidence="9" id="KW-0560">Oxidoreductase</keyword>
<organism evidence="14 15">
    <name type="scientific">Argiope bruennichi</name>
    <name type="common">Wasp spider</name>
    <name type="synonym">Aranea bruennichi</name>
    <dbReference type="NCBI Taxonomy" id="94029"/>
    <lineage>
        <taxon>Eukaryota</taxon>
        <taxon>Metazoa</taxon>
        <taxon>Ecdysozoa</taxon>
        <taxon>Arthropoda</taxon>
        <taxon>Chelicerata</taxon>
        <taxon>Arachnida</taxon>
        <taxon>Araneae</taxon>
        <taxon>Araneomorphae</taxon>
        <taxon>Entelegynae</taxon>
        <taxon>Araneoidea</taxon>
        <taxon>Araneidae</taxon>
        <taxon>Argiope</taxon>
    </lineage>
</organism>
<evidence type="ECO:0000256" key="11">
    <source>
        <dbReference type="ARBA" id="ARBA00023033"/>
    </source>
</evidence>
<accession>A0A8T0FH13</accession>
<dbReference type="PRINTS" id="PR00385">
    <property type="entry name" value="P450"/>
</dbReference>
<dbReference type="InterPro" id="IPR002401">
    <property type="entry name" value="Cyt_P450_E_grp-I"/>
</dbReference>
<keyword evidence="6" id="KW-0479">Metal-binding</keyword>
<evidence type="ECO:0000256" key="8">
    <source>
        <dbReference type="ARBA" id="ARBA00022848"/>
    </source>
</evidence>
<reference evidence="14" key="2">
    <citation type="submission" date="2020-06" db="EMBL/GenBank/DDBJ databases">
        <authorList>
            <person name="Sheffer M."/>
        </authorList>
    </citation>
    <scope>NUCLEOTIDE SEQUENCE</scope>
</reference>
<dbReference type="PROSITE" id="PS00086">
    <property type="entry name" value="CYTOCHROME_P450"/>
    <property type="match status" value="2"/>
</dbReference>
<dbReference type="Proteomes" id="UP000807504">
    <property type="component" value="Unassembled WGS sequence"/>
</dbReference>
<comment type="subcellular location">
    <subcellularLocation>
        <location evidence="3">Endoplasmic reticulum membrane</location>
        <topology evidence="3">Peripheral membrane protein</topology>
    </subcellularLocation>
    <subcellularLocation>
        <location evidence="2">Microsome membrane</location>
        <topology evidence="2">Peripheral membrane protein</topology>
    </subcellularLocation>
</comment>
<reference evidence="14" key="1">
    <citation type="journal article" date="2020" name="bioRxiv">
        <title>Chromosome-level reference genome of the European wasp spider Argiope bruennichi: a resource for studies on range expansion and evolutionary adaptation.</title>
        <authorList>
            <person name="Sheffer M.M."/>
            <person name="Hoppe A."/>
            <person name="Krehenwinkel H."/>
            <person name="Uhl G."/>
            <person name="Kuss A.W."/>
            <person name="Jensen L."/>
            <person name="Jensen C."/>
            <person name="Gillespie R.G."/>
            <person name="Hoff K.J."/>
            <person name="Prost S."/>
        </authorList>
    </citation>
    <scope>NUCLEOTIDE SEQUENCE</scope>
</reference>
<dbReference type="AlphaFoldDB" id="A0A8T0FH13"/>
<dbReference type="InterPro" id="IPR050476">
    <property type="entry name" value="Insect_CytP450_Detox"/>
</dbReference>
<feature type="region of interest" description="Disordered" evidence="13">
    <location>
        <begin position="49"/>
        <end position="128"/>
    </location>
</feature>
<dbReference type="Pfam" id="PF00067">
    <property type="entry name" value="p450"/>
    <property type="match status" value="2"/>
</dbReference>
<evidence type="ECO:0000256" key="4">
    <source>
        <dbReference type="ARBA" id="ARBA00010617"/>
    </source>
</evidence>
<feature type="compositionally biased region" description="Low complexity" evidence="13">
    <location>
        <begin position="610"/>
        <end position="622"/>
    </location>
</feature>
<evidence type="ECO:0000256" key="13">
    <source>
        <dbReference type="SAM" id="MobiDB-lite"/>
    </source>
</evidence>
<dbReference type="InterPro" id="IPR001128">
    <property type="entry name" value="Cyt_P450"/>
</dbReference>
<evidence type="ECO:0000256" key="2">
    <source>
        <dbReference type="ARBA" id="ARBA00004174"/>
    </source>
</evidence>
<evidence type="ECO:0000313" key="14">
    <source>
        <dbReference type="EMBL" id="KAF8788769.1"/>
    </source>
</evidence>
<comment type="caution">
    <text evidence="14">The sequence shown here is derived from an EMBL/GenBank/DDBJ whole genome shotgun (WGS) entry which is preliminary data.</text>
</comment>
<dbReference type="FunFam" id="1.10.630.10:FF:000182">
    <property type="entry name" value="Cytochrome P450 3A4"/>
    <property type="match status" value="1"/>
</dbReference>